<evidence type="ECO:0000313" key="2">
    <source>
        <dbReference type="Proteomes" id="UP000326268"/>
    </source>
</evidence>
<accession>A0A5N6ZWI4</accession>
<reference evidence="1 2" key="1">
    <citation type="submission" date="2019-04" db="EMBL/GenBank/DDBJ databases">
        <title>Friends and foes A comparative genomics studyof 23 Aspergillus species from section Flavi.</title>
        <authorList>
            <consortium name="DOE Joint Genome Institute"/>
            <person name="Kjaerbolling I."/>
            <person name="Vesth T."/>
            <person name="Frisvad J.C."/>
            <person name="Nybo J.L."/>
            <person name="Theobald S."/>
            <person name="Kildgaard S."/>
            <person name="Isbrandt T."/>
            <person name="Kuo A."/>
            <person name="Sato A."/>
            <person name="Lyhne E.K."/>
            <person name="Kogle M.E."/>
            <person name="Wiebenga A."/>
            <person name="Kun R.S."/>
            <person name="Lubbers R.J."/>
            <person name="Makela M.R."/>
            <person name="Barry K."/>
            <person name="Chovatia M."/>
            <person name="Clum A."/>
            <person name="Daum C."/>
            <person name="Haridas S."/>
            <person name="He G."/>
            <person name="LaButti K."/>
            <person name="Lipzen A."/>
            <person name="Mondo S."/>
            <person name="Riley R."/>
            <person name="Salamov A."/>
            <person name="Simmons B.A."/>
            <person name="Magnuson J.K."/>
            <person name="Henrissat B."/>
            <person name="Mortensen U.H."/>
            <person name="Larsen T.O."/>
            <person name="Devries R.P."/>
            <person name="Grigoriev I.V."/>
            <person name="Machida M."/>
            <person name="Baker S.E."/>
            <person name="Andersen M.R."/>
        </authorList>
    </citation>
    <scope>NUCLEOTIDE SEQUENCE [LARGE SCALE GENOMIC DNA]</scope>
    <source>
        <strain evidence="1 2">CBS 763.97</strain>
    </source>
</reference>
<organism evidence="1 2">
    <name type="scientific">Aspergillus caelatus</name>
    <dbReference type="NCBI Taxonomy" id="61420"/>
    <lineage>
        <taxon>Eukaryota</taxon>
        <taxon>Fungi</taxon>
        <taxon>Dikarya</taxon>
        <taxon>Ascomycota</taxon>
        <taxon>Pezizomycotina</taxon>
        <taxon>Eurotiomycetes</taxon>
        <taxon>Eurotiomycetidae</taxon>
        <taxon>Eurotiales</taxon>
        <taxon>Aspergillaceae</taxon>
        <taxon>Aspergillus</taxon>
        <taxon>Aspergillus subgen. Circumdati</taxon>
    </lineage>
</organism>
<dbReference type="EMBL" id="ML737740">
    <property type="protein sequence ID" value="KAE8361316.1"/>
    <property type="molecule type" value="Genomic_DNA"/>
</dbReference>
<keyword evidence="2" id="KW-1185">Reference proteome</keyword>
<dbReference type="AlphaFoldDB" id="A0A5N6ZWI4"/>
<sequence length="89" mass="10299">MTKESIHGVIGVRIYCPNKSRPWQRGFGLSPWVRIFGSIYARQKSTTKCGVYLVFCLLLSGRMKLKRRTVSPDRPWSIFRLSLVFGYTV</sequence>
<name>A0A5N6ZWI4_9EURO</name>
<dbReference type="RefSeq" id="XP_031924397.1">
    <property type="nucleotide sequence ID" value="XM_032068043.1"/>
</dbReference>
<proteinExistence type="predicted"/>
<gene>
    <name evidence="1" type="ORF">BDV27DRAFT_133244</name>
</gene>
<dbReference type="Proteomes" id="UP000326268">
    <property type="component" value="Unassembled WGS sequence"/>
</dbReference>
<dbReference type="GeneID" id="43652489"/>
<protein>
    <submittedName>
        <fullName evidence="1">Uncharacterized protein</fullName>
    </submittedName>
</protein>
<evidence type="ECO:0000313" key="1">
    <source>
        <dbReference type="EMBL" id="KAE8361316.1"/>
    </source>
</evidence>